<dbReference type="InterPro" id="IPR007263">
    <property type="entry name" value="DCC1-like"/>
</dbReference>
<protein>
    <recommendedName>
        <fullName evidence="2">DUF393 domain-containing protein</fullName>
    </recommendedName>
</protein>
<gene>
    <name evidence="1" type="ORF">AVDCRST_MAG18-2892</name>
</gene>
<name>A0A6J4VL47_9BACT</name>
<reference evidence="1" key="1">
    <citation type="submission" date="2020-02" db="EMBL/GenBank/DDBJ databases">
        <authorList>
            <person name="Meier V. D."/>
        </authorList>
    </citation>
    <scope>NUCLEOTIDE SEQUENCE</scope>
    <source>
        <strain evidence="1">AVDCRST_MAG18</strain>
    </source>
</reference>
<evidence type="ECO:0008006" key="2">
    <source>
        <dbReference type="Google" id="ProtNLM"/>
    </source>
</evidence>
<evidence type="ECO:0000313" key="1">
    <source>
        <dbReference type="EMBL" id="CAA9579015.1"/>
    </source>
</evidence>
<proteinExistence type="predicted"/>
<sequence length="174" mass="18583">MTRRRIALGLLGLGLATWGGLRARLTFGLLPERLTLIFDGSCDFCTRAVRLVRAIDRQGRITIAPFQKPSFPESHGLTTAQGEQSIWAITPDGFTYPAAAAANLTAATALGTALPLWLYAIPGVTATQEAAYHFIASIRSRIPGDTPYCEQYPEECGKASNTAANTTQIEAVGG</sequence>
<dbReference type="GO" id="GO:0015035">
    <property type="term" value="F:protein-disulfide reductase activity"/>
    <property type="evidence" value="ECO:0007669"/>
    <property type="project" value="InterPro"/>
</dbReference>
<organism evidence="1">
    <name type="scientific">uncultured Thermomicrobiales bacterium</name>
    <dbReference type="NCBI Taxonomy" id="1645740"/>
    <lineage>
        <taxon>Bacteria</taxon>
        <taxon>Pseudomonadati</taxon>
        <taxon>Thermomicrobiota</taxon>
        <taxon>Thermomicrobia</taxon>
        <taxon>Thermomicrobiales</taxon>
        <taxon>environmental samples</taxon>
    </lineage>
</organism>
<dbReference type="EMBL" id="CADCWN010000219">
    <property type="protein sequence ID" value="CAA9579015.1"/>
    <property type="molecule type" value="Genomic_DNA"/>
</dbReference>
<dbReference type="AlphaFoldDB" id="A0A6J4VL47"/>
<dbReference type="Pfam" id="PF04134">
    <property type="entry name" value="DCC1-like"/>
    <property type="match status" value="1"/>
</dbReference>
<accession>A0A6J4VL47</accession>